<dbReference type="SFLD" id="SFLDG01129">
    <property type="entry name" value="C1.5:_HAD__Beta-PGM__Phosphata"/>
    <property type="match status" value="1"/>
</dbReference>
<reference evidence="1 2" key="1">
    <citation type="submission" date="2018-03" db="EMBL/GenBank/DDBJ databases">
        <title>Genomic Encyclopedia of Archaeal and Bacterial Type Strains, Phase II (KMG-II): from individual species to whole genera.</title>
        <authorList>
            <person name="Goeker M."/>
        </authorList>
    </citation>
    <scope>NUCLEOTIDE SEQUENCE [LARGE SCALE GENOMIC DNA]</scope>
    <source>
        <strain evidence="1 2">DSM 27929</strain>
    </source>
</reference>
<dbReference type="InterPro" id="IPR023198">
    <property type="entry name" value="PGP-like_dom2"/>
</dbReference>
<sequence length="210" mass="24240">MKKLDKIDFLIFDLGNVIIDIDYDVSINELKKILPSKKHHLTSQFFPSSFHKEYEKGLISNEEFRNAVRDLYEENWSDDQIDHVWNSLLIVVPQERLQLLSQLRQQYTTAILSNTNDIHIVKFNEMLQEISDYSSIHNLCDHVFLSHEMGLAKPDTAIYQKVVTSLNTQAEKTIFFDDLAANVEGAKKIGMNAVQITNSKALMEFFGDVQ</sequence>
<dbReference type="CDD" id="cd02603">
    <property type="entry name" value="HAD_sEH-N_like"/>
    <property type="match status" value="1"/>
</dbReference>
<comment type="caution">
    <text evidence="1">The sequence shown here is derived from an EMBL/GenBank/DDBJ whole genome shotgun (WGS) entry which is preliminary data.</text>
</comment>
<evidence type="ECO:0000313" key="2">
    <source>
        <dbReference type="Proteomes" id="UP000238157"/>
    </source>
</evidence>
<dbReference type="Gene3D" id="1.10.150.240">
    <property type="entry name" value="Putative phosphatase, domain 2"/>
    <property type="match status" value="1"/>
</dbReference>
<keyword evidence="2" id="KW-1185">Reference proteome</keyword>
<dbReference type="InterPro" id="IPR036412">
    <property type="entry name" value="HAD-like_sf"/>
</dbReference>
<dbReference type="Pfam" id="PF00702">
    <property type="entry name" value="Hydrolase"/>
    <property type="match status" value="1"/>
</dbReference>
<gene>
    <name evidence="1" type="ORF">CLW00_101430</name>
</gene>
<organism evidence="1 2">
    <name type="scientific">Mongoliibacter ruber</name>
    <dbReference type="NCBI Taxonomy" id="1750599"/>
    <lineage>
        <taxon>Bacteria</taxon>
        <taxon>Pseudomonadati</taxon>
        <taxon>Bacteroidota</taxon>
        <taxon>Cytophagia</taxon>
        <taxon>Cytophagales</taxon>
        <taxon>Cyclobacteriaceae</taxon>
        <taxon>Mongoliibacter</taxon>
    </lineage>
</organism>
<dbReference type="Gene3D" id="3.40.50.1000">
    <property type="entry name" value="HAD superfamily/HAD-like"/>
    <property type="match status" value="1"/>
</dbReference>
<name>A0A2T0WVQ0_9BACT</name>
<proteinExistence type="predicted"/>
<dbReference type="AlphaFoldDB" id="A0A2T0WVQ0"/>
<dbReference type="SFLD" id="SFLDS00003">
    <property type="entry name" value="Haloacid_Dehalogenase"/>
    <property type="match status" value="1"/>
</dbReference>
<dbReference type="Proteomes" id="UP000238157">
    <property type="component" value="Unassembled WGS sequence"/>
</dbReference>
<dbReference type="NCBIfam" id="TIGR01509">
    <property type="entry name" value="HAD-SF-IA-v3"/>
    <property type="match status" value="1"/>
</dbReference>
<dbReference type="GO" id="GO:0016787">
    <property type="term" value="F:hydrolase activity"/>
    <property type="evidence" value="ECO:0007669"/>
    <property type="project" value="UniProtKB-KW"/>
</dbReference>
<accession>A0A2T0WVQ0</accession>
<dbReference type="OrthoDB" id="9797415at2"/>
<dbReference type="SUPFAM" id="SSF56784">
    <property type="entry name" value="HAD-like"/>
    <property type="match status" value="1"/>
</dbReference>
<dbReference type="PRINTS" id="PR00413">
    <property type="entry name" value="HADHALOGNASE"/>
</dbReference>
<keyword evidence="1" id="KW-0378">Hydrolase</keyword>
<evidence type="ECO:0000313" key="1">
    <source>
        <dbReference type="EMBL" id="PRY90765.1"/>
    </source>
</evidence>
<dbReference type="PANTHER" id="PTHR43611">
    <property type="entry name" value="ALPHA-D-GLUCOSE 1-PHOSPHATE PHOSPHATASE"/>
    <property type="match status" value="1"/>
</dbReference>
<dbReference type="PANTHER" id="PTHR43611:SF3">
    <property type="entry name" value="FLAVIN MONONUCLEOTIDE HYDROLASE 1, CHLOROPLATIC"/>
    <property type="match status" value="1"/>
</dbReference>
<dbReference type="InterPro" id="IPR023214">
    <property type="entry name" value="HAD_sf"/>
</dbReference>
<dbReference type="EMBL" id="PVTR01000001">
    <property type="protein sequence ID" value="PRY90765.1"/>
    <property type="molecule type" value="Genomic_DNA"/>
</dbReference>
<dbReference type="InterPro" id="IPR006439">
    <property type="entry name" value="HAD-SF_hydro_IA"/>
</dbReference>
<protein>
    <submittedName>
        <fullName evidence="1">Putative hydrolase of the HAD superfamily</fullName>
    </submittedName>
</protein>
<dbReference type="RefSeq" id="WP_106131982.1">
    <property type="nucleotide sequence ID" value="NZ_PVTR01000001.1"/>
</dbReference>